<gene>
    <name evidence="4" type="ORF">DIABBA_LOCUS7507</name>
</gene>
<dbReference type="Pfam" id="PF13862">
    <property type="entry name" value="BCCIP"/>
    <property type="match status" value="1"/>
</dbReference>
<sequence length="291" mass="32899">MAGPKKKSRAPSKSESEGSSNEESDSGTYHGQKVIHMNHVQEIQATFEGRNPEVQDFHGIKQLLNQLFLKAHIDLSQMSDLLIAQHGVGSVLKQSYGDSDDEDEDVEMSDEKDVFGIASVVNLGSHKETPCVQQFFSLLEELSKKHADESIQTEIRKIVTEHSRLGFLVNERFVNIPAQISVPMLNSLSEEVDRMKKKDPSYDFEYYVMICKTCRSKDNKDEVIFTNDEEEIFSKDADIGFEFSVANESDVGLGGRWLAEDKQVIPYRKVIMFKASKLKNIISKIALFVKP</sequence>
<feature type="region of interest" description="Disordered" evidence="3">
    <location>
        <begin position="1"/>
        <end position="29"/>
    </location>
</feature>
<keyword evidence="5" id="KW-1185">Reference proteome</keyword>
<accession>A0A9N9T2J7</accession>
<evidence type="ECO:0000313" key="4">
    <source>
        <dbReference type="EMBL" id="CAG9834176.1"/>
    </source>
</evidence>
<evidence type="ECO:0000256" key="1">
    <source>
        <dbReference type="ARBA" id="ARBA00006781"/>
    </source>
</evidence>
<evidence type="ECO:0000313" key="5">
    <source>
        <dbReference type="Proteomes" id="UP001153709"/>
    </source>
</evidence>
<reference evidence="4" key="1">
    <citation type="submission" date="2022-01" db="EMBL/GenBank/DDBJ databases">
        <authorList>
            <person name="King R."/>
        </authorList>
    </citation>
    <scope>NUCLEOTIDE SEQUENCE</scope>
</reference>
<organism evidence="4 5">
    <name type="scientific">Diabrotica balteata</name>
    <name type="common">Banded cucumber beetle</name>
    <dbReference type="NCBI Taxonomy" id="107213"/>
    <lineage>
        <taxon>Eukaryota</taxon>
        <taxon>Metazoa</taxon>
        <taxon>Ecdysozoa</taxon>
        <taxon>Arthropoda</taxon>
        <taxon>Hexapoda</taxon>
        <taxon>Insecta</taxon>
        <taxon>Pterygota</taxon>
        <taxon>Neoptera</taxon>
        <taxon>Endopterygota</taxon>
        <taxon>Coleoptera</taxon>
        <taxon>Polyphaga</taxon>
        <taxon>Cucujiformia</taxon>
        <taxon>Chrysomeloidea</taxon>
        <taxon>Chrysomelidae</taxon>
        <taxon>Galerucinae</taxon>
        <taxon>Diabroticina</taxon>
        <taxon>Diabroticites</taxon>
        <taxon>Diabrotica</taxon>
    </lineage>
</organism>
<dbReference type="PANTHER" id="PTHR13261:SF0">
    <property type="entry name" value="BRCA2 AND CDKN1A-INTERACTING PROTEIN"/>
    <property type="match status" value="1"/>
</dbReference>
<feature type="compositionally biased region" description="Basic residues" evidence="3">
    <location>
        <begin position="1"/>
        <end position="10"/>
    </location>
</feature>
<dbReference type="EMBL" id="OU898280">
    <property type="protein sequence ID" value="CAG9834176.1"/>
    <property type="molecule type" value="Genomic_DNA"/>
</dbReference>
<evidence type="ECO:0000256" key="2">
    <source>
        <dbReference type="PIRNR" id="PIRNR028983"/>
    </source>
</evidence>
<proteinExistence type="inferred from homology"/>
<dbReference type="Proteomes" id="UP001153709">
    <property type="component" value="Chromosome 5"/>
</dbReference>
<comment type="similarity">
    <text evidence="1 2">Belongs to the BCP1 family.</text>
</comment>
<dbReference type="GO" id="GO:0005634">
    <property type="term" value="C:nucleus"/>
    <property type="evidence" value="ECO:0007669"/>
    <property type="project" value="TreeGrafter"/>
</dbReference>
<dbReference type="InterPro" id="IPR025602">
    <property type="entry name" value="BCP1_family"/>
</dbReference>
<dbReference type="PANTHER" id="PTHR13261">
    <property type="entry name" value="BRCA2 AND CDKN1A INTERACTING PROTEIN"/>
    <property type="match status" value="1"/>
</dbReference>
<evidence type="ECO:0000256" key="3">
    <source>
        <dbReference type="SAM" id="MobiDB-lite"/>
    </source>
</evidence>
<name>A0A9N9T2J7_DIABA</name>
<protein>
    <recommendedName>
        <fullName evidence="2">Protein BCCIP homolog</fullName>
    </recommendedName>
</protein>
<dbReference type="AlphaFoldDB" id="A0A9N9T2J7"/>
<dbReference type="PIRSF" id="PIRSF028983">
    <property type="entry name" value="BCP1"/>
    <property type="match status" value="1"/>
</dbReference>
<dbReference type="OrthoDB" id="27543at2759"/>